<name>A0A9W9YV46_9CNID</name>
<feature type="compositionally biased region" description="Low complexity" evidence="10">
    <location>
        <begin position="1"/>
        <end position="17"/>
    </location>
</feature>
<sequence length="377" mass="42494">MENLDSNNSSSPDGISSVTNDTSQPKSSLAPVGSIPRHSAQETLAFVIIYIVLSLLVILGNSLVIIAFTRNSKLRTATNLFFVSLAVSDLFVGAISIPCWMYILLYDLNHPSPVPSAFNLQFRQVYTFLDVSSALISIAHLTVISIERNIAISKPLRHRVMPRWYYYAAIAGTWVYGLSIAGIFLSDFKHVMWRKYRGLLNTIAGFILPLLIIICMYANIYKNVRLFNIRRRSYSISSLQRKAHHERTTAKTVLIVTSFFVAAWLPFFTLSMLFMFCPREHLPQGMALLHLLDFVKLLHYSNSVINPVVYSYRILEVRNTLMRIVAPCLVQTPISSARSLPIPLAVQRSPCIRTNLLHSFSRGRGVGSNCNHQDVNV</sequence>
<dbReference type="CDD" id="cd00637">
    <property type="entry name" value="7tm_classA_rhodopsin-like"/>
    <property type="match status" value="1"/>
</dbReference>
<evidence type="ECO:0000256" key="10">
    <source>
        <dbReference type="SAM" id="MobiDB-lite"/>
    </source>
</evidence>
<feature type="transmembrane region" description="Helical" evidence="11">
    <location>
        <begin position="44"/>
        <end position="68"/>
    </location>
</feature>
<feature type="domain" description="G-protein coupled receptors family 1 profile" evidence="12">
    <location>
        <begin position="60"/>
        <end position="310"/>
    </location>
</feature>
<dbReference type="PRINTS" id="PR00237">
    <property type="entry name" value="GPCRRHODOPSN"/>
</dbReference>
<evidence type="ECO:0000256" key="5">
    <source>
        <dbReference type="ARBA" id="ARBA00023040"/>
    </source>
</evidence>
<evidence type="ECO:0000256" key="8">
    <source>
        <dbReference type="ARBA" id="ARBA00023180"/>
    </source>
</evidence>
<keyword evidence="2" id="KW-1003">Cell membrane</keyword>
<dbReference type="AlphaFoldDB" id="A0A9W9YV46"/>
<keyword evidence="4 11" id="KW-1133">Transmembrane helix</keyword>
<reference evidence="13" key="1">
    <citation type="submission" date="2023-01" db="EMBL/GenBank/DDBJ databases">
        <title>Genome assembly of the deep-sea coral Lophelia pertusa.</title>
        <authorList>
            <person name="Herrera S."/>
            <person name="Cordes E."/>
        </authorList>
    </citation>
    <scope>NUCLEOTIDE SEQUENCE</scope>
    <source>
        <strain evidence="13">USNM1676648</strain>
        <tissue evidence="13">Polyp</tissue>
    </source>
</reference>
<organism evidence="13 14">
    <name type="scientific">Desmophyllum pertusum</name>
    <dbReference type="NCBI Taxonomy" id="174260"/>
    <lineage>
        <taxon>Eukaryota</taxon>
        <taxon>Metazoa</taxon>
        <taxon>Cnidaria</taxon>
        <taxon>Anthozoa</taxon>
        <taxon>Hexacorallia</taxon>
        <taxon>Scleractinia</taxon>
        <taxon>Caryophylliina</taxon>
        <taxon>Caryophylliidae</taxon>
        <taxon>Desmophyllum</taxon>
    </lineage>
</organism>
<evidence type="ECO:0000313" key="13">
    <source>
        <dbReference type="EMBL" id="KAJ7369940.1"/>
    </source>
</evidence>
<evidence type="ECO:0000256" key="6">
    <source>
        <dbReference type="ARBA" id="ARBA00023136"/>
    </source>
</evidence>
<accession>A0A9W9YV46</accession>
<evidence type="ECO:0000313" key="14">
    <source>
        <dbReference type="Proteomes" id="UP001163046"/>
    </source>
</evidence>
<dbReference type="InterPro" id="IPR000276">
    <property type="entry name" value="GPCR_Rhodpsn"/>
</dbReference>
<feature type="transmembrane region" description="Helical" evidence="11">
    <location>
        <begin position="164"/>
        <end position="186"/>
    </location>
</feature>
<dbReference type="PANTHER" id="PTHR24246:SF27">
    <property type="entry name" value="ADENOSINE RECEPTOR, ISOFORM A"/>
    <property type="match status" value="1"/>
</dbReference>
<dbReference type="GO" id="GO:0004930">
    <property type="term" value="F:G protein-coupled receptor activity"/>
    <property type="evidence" value="ECO:0007669"/>
    <property type="project" value="UniProtKB-KW"/>
</dbReference>
<dbReference type="Proteomes" id="UP001163046">
    <property type="component" value="Unassembled WGS sequence"/>
</dbReference>
<gene>
    <name evidence="13" type="ORF">OS493_035288</name>
</gene>
<keyword evidence="14" id="KW-1185">Reference proteome</keyword>
<keyword evidence="3 11" id="KW-0812">Transmembrane</keyword>
<comment type="subcellular location">
    <subcellularLocation>
        <location evidence="1">Cell membrane</location>
        <topology evidence="1">Multi-pass membrane protein</topology>
    </subcellularLocation>
</comment>
<evidence type="ECO:0000256" key="11">
    <source>
        <dbReference type="SAM" id="Phobius"/>
    </source>
</evidence>
<evidence type="ECO:0000259" key="12">
    <source>
        <dbReference type="PROSITE" id="PS50262"/>
    </source>
</evidence>
<proteinExistence type="predicted"/>
<keyword evidence="7" id="KW-0675">Receptor</keyword>
<feature type="transmembrane region" description="Helical" evidence="11">
    <location>
        <begin position="252"/>
        <end position="276"/>
    </location>
</feature>
<feature type="transmembrane region" description="Helical" evidence="11">
    <location>
        <begin position="198"/>
        <end position="221"/>
    </location>
</feature>
<dbReference type="EMBL" id="MU826878">
    <property type="protein sequence ID" value="KAJ7369940.1"/>
    <property type="molecule type" value="Genomic_DNA"/>
</dbReference>
<evidence type="ECO:0000256" key="1">
    <source>
        <dbReference type="ARBA" id="ARBA00004651"/>
    </source>
</evidence>
<feature type="transmembrane region" description="Helical" evidence="11">
    <location>
        <begin position="125"/>
        <end position="144"/>
    </location>
</feature>
<keyword evidence="6 11" id="KW-0472">Membrane</keyword>
<keyword evidence="5" id="KW-0297">G-protein coupled receptor</keyword>
<protein>
    <recommendedName>
        <fullName evidence="12">G-protein coupled receptors family 1 profile domain-containing protein</fullName>
    </recommendedName>
</protein>
<dbReference type="OrthoDB" id="9445642at2759"/>
<evidence type="ECO:0000256" key="7">
    <source>
        <dbReference type="ARBA" id="ARBA00023170"/>
    </source>
</evidence>
<dbReference type="Gene3D" id="1.20.1070.10">
    <property type="entry name" value="Rhodopsin 7-helix transmembrane proteins"/>
    <property type="match status" value="1"/>
</dbReference>
<evidence type="ECO:0000256" key="4">
    <source>
        <dbReference type="ARBA" id="ARBA00022989"/>
    </source>
</evidence>
<dbReference type="GO" id="GO:0005886">
    <property type="term" value="C:plasma membrane"/>
    <property type="evidence" value="ECO:0007669"/>
    <property type="project" value="UniProtKB-SubCell"/>
</dbReference>
<evidence type="ECO:0000256" key="2">
    <source>
        <dbReference type="ARBA" id="ARBA00022475"/>
    </source>
</evidence>
<dbReference type="InterPro" id="IPR017452">
    <property type="entry name" value="GPCR_Rhodpsn_7TM"/>
</dbReference>
<dbReference type="PROSITE" id="PS50262">
    <property type="entry name" value="G_PROTEIN_RECEP_F1_2"/>
    <property type="match status" value="1"/>
</dbReference>
<keyword evidence="9" id="KW-0807">Transducer</keyword>
<feature type="transmembrane region" description="Helical" evidence="11">
    <location>
        <begin position="80"/>
        <end position="105"/>
    </location>
</feature>
<dbReference type="SUPFAM" id="SSF81321">
    <property type="entry name" value="Family A G protein-coupled receptor-like"/>
    <property type="match status" value="1"/>
</dbReference>
<comment type="caution">
    <text evidence="13">The sequence shown here is derived from an EMBL/GenBank/DDBJ whole genome shotgun (WGS) entry which is preliminary data.</text>
</comment>
<feature type="compositionally biased region" description="Polar residues" evidence="10">
    <location>
        <begin position="18"/>
        <end position="27"/>
    </location>
</feature>
<dbReference type="Pfam" id="PF00001">
    <property type="entry name" value="7tm_1"/>
    <property type="match status" value="1"/>
</dbReference>
<keyword evidence="8" id="KW-0325">Glycoprotein</keyword>
<evidence type="ECO:0000256" key="9">
    <source>
        <dbReference type="ARBA" id="ARBA00023224"/>
    </source>
</evidence>
<evidence type="ECO:0000256" key="3">
    <source>
        <dbReference type="ARBA" id="ARBA00022692"/>
    </source>
</evidence>
<dbReference type="PANTHER" id="PTHR24246">
    <property type="entry name" value="OLFACTORY RECEPTOR AND ADENOSINE RECEPTOR"/>
    <property type="match status" value="1"/>
</dbReference>
<feature type="region of interest" description="Disordered" evidence="10">
    <location>
        <begin position="1"/>
        <end position="34"/>
    </location>
</feature>